<dbReference type="Pfam" id="PF02597">
    <property type="entry name" value="ThiS"/>
    <property type="match status" value="1"/>
</dbReference>
<name>A0A1M7THC3_9BACT</name>
<dbReference type="AlphaFoldDB" id="A0A1M7THC3"/>
<dbReference type="Proteomes" id="UP000186469">
    <property type="component" value="Unassembled WGS sequence"/>
</dbReference>
<dbReference type="InterPro" id="IPR012675">
    <property type="entry name" value="Beta-grasp_dom_sf"/>
</dbReference>
<reference evidence="1 2" key="1">
    <citation type="submission" date="2016-12" db="EMBL/GenBank/DDBJ databases">
        <authorList>
            <person name="Song W.-J."/>
            <person name="Kurnit D.M."/>
        </authorList>
    </citation>
    <scope>NUCLEOTIDE SEQUENCE [LARGE SCALE GENOMIC DNA]</scope>
    <source>
        <strain evidence="1 2">DSM 11393</strain>
    </source>
</reference>
<dbReference type="RefSeq" id="WP_072697685.1">
    <property type="nucleotide sequence ID" value="NZ_FRDI01000012.1"/>
</dbReference>
<dbReference type="InterPro" id="IPR003749">
    <property type="entry name" value="ThiS/MoaD-like"/>
</dbReference>
<evidence type="ECO:0000313" key="2">
    <source>
        <dbReference type="Proteomes" id="UP000186469"/>
    </source>
</evidence>
<gene>
    <name evidence="1" type="ORF">SAMN02745728_02005</name>
</gene>
<proteinExistence type="predicted"/>
<accession>A0A1M7THC3</accession>
<dbReference type="STRING" id="1121455.SAMN02745728_02005"/>
<sequence>MKVILKFEANLKKYLPENSENYEIKDGSTVADLMREFNLEESQVMLAFVGEETANLTTPLKNKQSVTLCPFICGG</sequence>
<organism evidence="1 2">
    <name type="scientific">Desulfovibrio litoralis DSM 11393</name>
    <dbReference type="NCBI Taxonomy" id="1121455"/>
    <lineage>
        <taxon>Bacteria</taxon>
        <taxon>Pseudomonadati</taxon>
        <taxon>Thermodesulfobacteriota</taxon>
        <taxon>Desulfovibrionia</taxon>
        <taxon>Desulfovibrionales</taxon>
        <taxon>Desulfovibrionaceae</taxon>
        <taxon>Desulfovibrio</taxon>
    </lineage>
</organism>
<dbReference type="SUPFAM" id="SSF54285">
    <property type="entry name" value="MoaD/ThiS"/>
    <property type="match status" value="1"/>
</dbReference>
<dbReference type="EMBL" id="FRDI01000012">
    <property type="protein sequence ID" value="SHN70152.1"/>
    <property type="molecule type" value="Genomic_DNA"/>
</dbReference>
<keyword evidence="2" id="KW-1185">Reference proteome</keyword>
<evidence type="ECO:0000313" key="1">
    <source>
        <dbReference type="EMBL" id="SHN70152.1"/>
    </source>
</evidence>
<dbReference type="InterPro" id="IPR016155">
    <property type="entry name" value="Mopterin_synth/thiamin_S_b"/>
</dbReference>
<dbReference type="Gene3D" id="3.10.20.30">
    <property type="match status" value="1"/>
</dbReference>
<protein>
    <submittedName>
        <fullName evidence="1">Sulfur carrier protein ThiS (Thiamine biosynthesis)</fullName>
    </submittedName>
</protein>